<keyword evidence="1" id="KW-0732">Signal</keyword>
<dbReference type="Pfam" id="PF00561">
    <property type="entry name" value="Abhydrolase_1"/>
    <property type="match status" value="1"/>
</dbReference>
<gene>
    <name evidence="3" type="ORF">FHS79_002979</name>
</gene>
<dbReference type="RefSeq" id="WP_184201763.1">
    <property type="nucleotide sequence ID" value="NZ_JACIIV010000024.1"/>
</dbReference>
<comment type="caution">
    <text evidence="3">The sequence shown here is derived from an EMBL/GenBank/DDBJ whole genome shotgun (WGS) entry which is preliminary data.</text>
</comment>
<feature type="signal peptide" evidence="1">
    <location>
        <begin position="1"/>
        <end position="32"/>
    </location>
</feature>
<dbReference type="PRINTS" id="PR00412">
    <property type="entry name" value="EPOXHYDRLASE"/>
</dbReference>
<dbReference type="Gene3D" id="3.40.50.1820">
    <property type="entry name" value="alpha/beta hydrolase"/>
    <property type="match status" value="1"/>
</dbReference>
<evidence type="ECO:0000313" key="4">
    <source>
        <dbReference type="Proteomes" id="UP000538147"/>
    </source>
</evidence>
<dbReference type="PANTHER" id="PTHR46438:SF11">
    <property type="entry name" value="LIPASE-RELATED"/>
    <property type="match status" value="1"/>
</dbReference>
<feature type="chain" id="PRO_5032565435" evidence="1">
    <location>
        <begin position="33"/>
        <end position="315"/>
    </location>
</feature>
<dbReference type="AlphaFoldDB" id="A0A841LIJ3"/>
<dbReference type="GO" id="GO:0003824">
    <property type="term" value="F:catalytic activity"/>
    <property type="evidence" value="ECO:0007669"/>
    <property type="project" value="InterPro"/>
</dbReference>
<keyword evidence="4" id="KW-1185">Reference proteome</keyword>
<dbReference type="PRINTS" id="PR00111">
    <property type="entry name" value="ABHYDROLASE"/>
</dbReference>
<evidence type="ECO:0000256" key="1">
    <source>
        <dbReference type="SAM" id="SignalP"/>
    </source>
</evidence>
<sequence length="315" mass="33107">MTNRISKGAAWLAGGAVALAGAAVFNHVSARAAEKKFPPAGTLIDVDGVKVHYTDTGGPGDAIVLIHGNASLVQDFEVAGLVSRLAATHRVISFDRPGYGYTERPTDREWTAEAQAELLASAARQIGVVRPVVVGHSWGTLVAMAWALAHPGEVKALALLAGYYYPTSRPDSRAVAVAELPGIATVFNNAWGPLQTRIVGPLGNKMIFAPAEVPPAFNDNMPFGLMLRPQQIRASGEDGAQMPANVARLSARYNKLQMPIVVLWGDGDKLVGQAEQSERLVAELPTAAGEAMPGVGHMIHHVRPAAVASAILALA</sequence>
<protein>
    <submittedName>
        <fullName evidence="3">Pimeloyl-ACP methyl ester carboxylesterase</fullName>
    </submittedName>
</protein>
<dbReference type="InterPro" id="IPR000639">
    <property type="entry name" value="Epox_hydrolase-like"/>
</dbReference>
<dbReference type="EMBL" id="JACIIV010000024">
    <property type="protein sequence ID" value="MBB6228788.1"/>
    <property type="molecule type" value="Genomic_DNA"/>
</dbReference>
<reference evidence="3 4" key="1">
    <citation type="submission" date="2020-08" db="EMBL/GenBank/DDBJ databases">
        <title>Genomic Encyclopedia of Type Strains, Phase IV (KMG-IV): sequencing the most valuable type-strain genomes for metagenomic binning, comparative biology and taxonomic classification.</title>
        <authorList>
            <person name="Goeker M."/>
        </authorList>
    </citation>
    <scope>NUCLEOTIDE SEQUENCE [LARGE SCALE GENOMIC DNA]</scope>
    <source>
        <strain evidence="3 4">DSM 102189</strain>
    </source>
</reference>
<dbReference type="PANTHER" id="PTHR46438">
    <property type="entry name" value="ALPHA/BETA-HYDROLASES SUPERFAMILY PROTEIN"/>
    <property type="match status" value="1"/>
</dbReference>
<evidence type="ECO:0000259" key="2">
    <source>
        <dbReference type="Pfam" id="PF00561"/>
    </source>
</evidence>
<dbReference type="Proteomes" id="UP000538147">
    <property type="component" value="Unassembled WGS sequence"/>
</dbReference>
<dbReference type="InterPro" id="IPR029058">
    <property type="entry name" value="AB_hydrolase_fold"/>
</dbReference>
<feature type="domain" description="AB hydrolase-1" evidence="2">
    <location>
        <begin position="62"/>
        <end position="304"/>
    </location>
</feature>
<dbReference type="SUPFAM" id="SSF53474">
    <property type="entry name" value="alpha/beta-Hydrolases"/>
    <property type="match status" value="1"/>
</dbReference>
<accession>A0A841LIJ3</accession>
<dbReference type="InterPro" id="IPR000073">
    <property type="entry name" value="AB_hydrolase_1"/>
</dbReference>
<proteinExistence type="predicted"/>
<organism evidence="3 4">
    <name type="scientific">Polymorphobacter multimanifer</name>
    <dbReference type="NCBI Taxonomy" id="1070431"/>
    <lineage>
        <taxon>Bacteria</taxon>
        <taxon>Pseudomonadati</taxon>
        <taxon>Pseudomonadota</taxon>
        <taxon>Alphaproteobacteria</taxon>
        <taxon>Sphingomonadales</taxon>
        <taxon>Sphingosinicellaceae</taxon>
        <taxon>Polymorphobacter</taxon>
    </lineage>
</organism>
<evidence type="ECO:0000313" key="3">
    <source>
        <dbReference type="EMBL" id="MBB6228788.1"/>
    </source>
</evidence>
<name>A0A841LIJ3_9SPHN</name>